<gene>
    <name evidence="1" type="ORF">BST43_07140</name>
</gene>
<accession>A0A1X0JA54</accession>
<dbReference type="STRING" id="1578165.BKG68_11440"/>
<dbReference type="OrthoDB" id="4760165at2"/>
<proteinExistence type="predicted"/>
<dbReference type="Pfam" id="PF10118">
    <property type="entry name" value="Metal_hydrol"/>
    <property type="match status" value="1"/>
</dbReference>
<comment type="caution">
    <text evidence="1">The sequence shown here is derived from an EMBL/GenBank/DDBJ whole genome shotgun (WGS) entry which is preliminary data.</text>
</comment>
<dbReference type="Proteomes" id="UP000192434">
    <property type="component" value="Unassembled WGS sequence"/>
</dbReference>
<dbReference type="PANTHER" id="PTHR39456:SF1">
    <property type="entry name" value="METAL-DEPENDENT HYDROLASE"/>
    <property type="match status" value="1"/>
</dbReference>
<sequence length="298" mass="33736">MPTHNTQPRPASAAGRAVHTRRIAFTFDGAAPSRRHFVADDIAMSHLVALLSGFFPSGEEFFIQSVRRYDRQITDPVLKKQVAGFIGQEMTHGIQHRELNTQLVHRGYWATGLMDRVGARLVKRMKQHRDRLPDSVARCALAITAGVEHLTAILGEQVLSVPWIQHQLTDPEVRAMLNWHAIEEMEHKSVAFDVYRYIGGGEPMRIAAMIATLALFLSRTVILLTSIATDPWAWRHPLRTLRSVLTLPRTPLFAGLGAKIRCYLRPGFHPDDIDHGPLLEKWRQEYFGPEGILLDHLK</sequence>
<dbReference type="GO" id="GO:0016787">
    <property type="term" value="F:hydrolase activity"/>
    <property type="evidence" value="ECO:0007669"/>
    <property type="project" value="UniProtKB-KW"/>
</dbReference>
<name>A0A1X0JA54_9MYCO</name>
<dbReference type="RefSeq" id="WP_083014058.1">
    <property type="nucleotide sequence ID" value="NZ_MVII01000007.1"/>
</dbReference>
<dbReference type="EMBL" id="MVII01000007">
    <property type="protein sequence ID" value="ORB59446.1"/>
    <property type="molecule type" value="Genomic_DNA"/>
</dbReference>
<reference evidence="1 2" key="1">
    <citation type="submission" date="2016-12" db="EMBL/GenBank/DDBJ databases">
        <title>The new phylogeny of genus Mycobacterium.</title>
        <authorList>
            <person name="Tortoli E."/>
            <person name="Trovato A."/>
            <person name="Cirillo D.M."/>
        </authorList>
    </citation>
    <scope>NUCLEOTIDE SEQUENCE [LARGE SCALE GENOMIC DNA]</scope>
    <source>
        <strain evidence="1 2">CCUG 66554</strain>
    </source>
</reference>
<dbReference type="PANTHER" id="PTHR39456">
    <property type="entry name" value="METAL-DEPENDENT HYDROLASE"/>
    <property type="match status" value="1"/>
</dbReference>
<organism evidence="1 2">
    <name type="scientific">Mycobacteroides saopaulense</name>
    <dbReference type="NCBI Taxonomy" id="1578165"/>
    <lineage>
        <taxon>Bacteria</taxon>
        <taxon>Bacillati</taxon>
        <taxon>Actinomycetota</taxon>
        <taxon>Actinomycetes</taxon>
        <taxon>Mycobacteriales</taxon>
        <taxon>Mycobacteriaceae</taxon>
        <taxon>Mycobacteroides</taxon>
    </lineage>
</organism>
<evidence type="ECO:0000313" key="1">
    <source>
        <dbReference type="EMBL" id="ORB59446.1"/>
    </source>
</evidence>
<dbReference type="AlphaFoldDB" id="A0A1X0JA54"/>
<dbReference type="PIRSF" id="PIRSF007580">
    <property type="entry name" value="UCP07580"/>
    <property type="match status" value="1"/>
</dbReference>
<evidence type="ECO:0000313" key="2">
    <source>
        <dbReference type="Proteomes" id="UP000192434"/>
    </source>
</evidence>
<dbReference type="InterPro" id="IPR016516">
    <property type="entry name" value="UCP07580"/>
</dbReference>
<keyword evidence="1" id="KW-0378">Hydrolase</keyword>
<protein>
    <submittedName>
        <fullName evidence="1">Metal-dependent hydrolase</fullName>
    </submittedName>
</protein>